<dbReference type="Proteomes" id="UP000095287">
    <property type="component" value="Unplaced"/>
</dbReference>
<proteinExistence type="predicted"/>
<dbReference type="AlphaFoldDB" id="A0A1I7ZGG8"/>
<dbReference type="WBParaSite" id="L893_g2616.t1">
    <property type="protein sequence ID" value="L893_g2616.t1"/>
    <property type="gene ID" value="L893_g2616"/>
</dbReference>
<keyword evidence="1" id="KW-1185">Reference proteome</keyword>
<reference evidence="2" key="1">
    <citation type="submission" date="2016-11" db="UniProtKB">
        <authorList>
            <consortium name="WormBaseParasite"/>
        </authorList>
    </citation>
    <scope>IDENTIFICATION</scope>
</reference>
<protein>
    <submittedName>
        <fullName evidence="2">Apple domain-containing protein</fullName>
    </submittedName>
</protein>
<name>A0A1I7ZGG8_9BILA</name>
<evidence type="ECO:0000313" key="1">
    <source>
        <dbReference type="Proteomes" id="UP000095287"/>
    </source>
</evidence>
<accession>A0A1I7ZGG8</accession>
<sequence>MGSPKAKMLVSKNRSASIDRERGVRARWADRLPVAAVVITSFTQGNGISALSVKSIFVESPIAGDNNNDKYTSPRRCNDDGCPVAMNANYLSRRRVFLHERMGNRRQKDCQRMCLMGRELMSKARKEMDYCALISKHDEKINERTCYGGQNSQSDQLVR</sequence>
<organism evidence="1 2">
    <name type="scientific">Steinernema glaseri</name>
    <dbReference type="NCBI Taxonomy" id="37863"/>
    <lineage>
        <taxon>Eukaryota</taxon>
        <taxon>Metazoa</taxon>
        <taxon>Ecdysozoa</taxon>
        <taxon>Nematoda</taxon>
        <taxon>Chromadorea</taxon>
        <taxon>Rhabditida</taxon>
        <taxon>Tylenchina</taxon>
        <taxon>Panagrolaimomorpha</taxon>
        <taxon>Strongyloidoidea</taxon>
        <taxon>Steinernematidae</taxon>
        <taxon>Steinernema</taxon>
    </lineage>
</organism>
<evidence type="ECO:0000313" key="2">
    <source>
        <dbReference type="WBParaSite" id="L893_g2616.t1"/>
    </source>
</evidence>